<protein>
    <submittedName>
        <fullName evidence="2">Uncharacterized protein</fullName>
    </submittedName>
</protein>
<keyword evidence="1" id="KW-1133">Transmembrane helix</keyword>
<accession>A0A9Q0AN38</accession>
<keyword evidence="1" id="KW-0472">Membrane</keyword>
<dbReference type="OrthoDB" id="9993796at2759"/>
<sequence length="409" mass="44361">MAPYIKYALVPLFVGCSVFGAYATIGSLKHNGLGAVLRGVASGDRSSLLGAPEPFKRSYTGVAAIDGQLRILVLFFSALLDGAVPPETRLFYLWGMGQFVAGWTLVLLESLRAGNRGRAVSWIATFGLIFQNISWTVALPIWLAMHLLTSPVAKLRNGDGDAARKTLFVLLWDMALIPSSVTVGFIAPAILMPMSELLHQSAATHYNWIAIWQAFPLWNALMLQALHQALLFVVGSLELRDEKGEKTTPGKGYVTAAADVYGFALTVATFSHVPVLALSVLPPPLRKLLASFFPSYATYIERGTFANIFVPHSPSSPPSVVPTAYASGDLAPVAIQFLQYDLFVASVPFLLWALYLYQTTVKNPSLVTALKNVGYWTLIGGPHAAVAVLLRERDDTVLEGEAPLEKKKN</sequence>
<feature type="transmembrane region" description="Helical" evidence="1">
    <location>
        <begin position="337"/>
        <end position="357"/>
    </location>
</feature>
<proteinExistence type="predicted"/>
<evidence type="ECO:0000313" key="3">
    <source>
        <dbReference type="Proteomes" id="UP000829685"/>
    </source>
</evidence>
<dbReference type="EMBL" id="JAFIMR010000019">
    <property type="protein sequence ID" value="KAI1867015.1"/>
    <property type="molecule type" value="Genomic_DNA"/>
</dbReference>
<dbReference type="AlphaFoldDB" id="A0A9Q0AN38"/>
<keyword evidence="1" id="KW-0812">Transmembrane</keyword>
<feature type="transmembrane region" description="Helical" evidence="1">
    <location>
        <begin position="166"/>
        <end position="191"/>
    </location>
</feature>
<feature type="transmembrane region" description="Helical" evidence="1">
    <location>
        <begin position="91"/>
        <end position="108"/>
    </location>
</feature>
<organism evidence="2 3">
    <name type="scientific">Neoarthrinium moseri</name>
    <dbReference type="NCBI Taxonomy" id="1658444"/>
    <lineage>
        <taxon>Eukaryota</taxon>
        <taxon>Fungi</taxon>
        <taxon>Dikarya</taxon>
        <taxon>Ascomycota</taxon>
        <taxon>Pezizomycotina</taxon>
        <taxon>Sordariomycetes</taxon>
        <taxon>Xylariomycetidae</taxon>
        <taxon>Amphisphaeriales</taxon>
        <taxon>Apiosporaceae</taxon>
        <taxon>Neoarthrinium</taxon>
    </lineage>
</organism>
<name>A0A9Q0AN38_9PEZI</name>
<evidence type="ECO:0000313" key="2">
    <source>
        <dbReference type="EMBL" id="KAI1867015.1"/>
    </source>
</evidence>
<gene>
    <name evidence="2" type="ORF">JX265_007591</name>
</gene>
<evidence type="ECO:0000256" key="1">
    <source>
        <dbReference type="SAM" id="Phobius"/>
    </source>
</evidence>
<feature type="transmembrane region" description="Helical" evidence="1">
    <location>
        <begin position="120"/>
        <end position="145"/>
    </location>
</feature>
<comment type="caution">
    <text evidence="2">The sequence shown here is derived from an EMBL/GenBank/DDBJ whole genome shotgun (WGS) entry which is preliminary data.</text>
</comment>
<feature type="transmembrane region" description="Helical" evidence="1">
    <location>
        <begin position="260"/>
        <end position="281"/>
    </location>
</feature>
<reference evidence="2" key="1">
    <citation type="submission" date="2021-03" db="EMBL/GenBank/DDBJ databases">
        <title>Revisited historic fungal species revealed as producer of novel bioactive compounds through whole genome sequencing and comparative genomics.</title>
        <authorList>
            <person name="Vignolle G.A."/>
            <person name="Hochenegger N."/>
            <person name="Mach R.L."/>
            <person name="Mach-Aigner A.R."/>
            <person name="Javad Rahimi M."/>
            <person name="Salim K.A."/>
            <person name="Chan C.M."/>
            <person name="Lim L.B.L."/>
            <person name="Cai F."/>
            <person name="Druzhinina I.S."/>
            <person name="U'Ren J.M."/>
            <person name="Derntl C."/>
        </authorList>
    </citation>
    <scope>NUCLEOTIDE SEQUENCE</scope>
    <source>
        <strain evidence="2">TUCIM 5799</strain>
    </source>
</reference>
<dbReference type="Proteomes" id="UP000829685">
    <property type="component" value="Unassembled WGS sequence"/>
</dbReference>
<keyword evidence="3" id="KW-1185">Reference proteome</keyword>